<dbReference type="SUPFAM" id="SSF53474">
    <property type="entry name" value="alpha/beta-Hydrolases"/>
    <property type="match status" value="1"/>
</dbReference>
<evidence type="ECO:0000313" key="1">
    <source>
        <dbReference type="EMBL" id="KAJ4369648.1"/>
    </source>
</evidence>
<dbReference type="AlphaFoldDB" id="A0A9W8Y9N8"/>
<dbReference type="EMBL" id="JAPEUY010000009">
    <property type="protein sequence ID" value="KAJ4369648.1"/>
    <property type="molecule type" value="Genomic_DNA"/>
</dbReference>
<sequence length="307" mass="34357">MEFQWPDDSMFSHFTIFQEKFKTVGSVDINAAIINPKDITPGSHPVVINLHGGFLMYGHALFAPFFAPGANGVADSLEDLEDFWQWSRNQLPEILERRAPGHSFDFTRLLLTGSSAGGYCAVQVALSHSDEVSAMAMAYPFVDPADDVIVNGPTGTDPNIFRSPFESLPSKEAVMSWIEEQKKTVKVQAGMETTPFAVAATQYGLLYSHIFDSRNLRRSEFLPLKRLQLGATLPQNIWILTGEDDSIVYFRTIQKFVDLAERNPVQSTIRLDIAPGEDHAFDLTKTTWELHAIGAMDFVKKSWLHSE</sequence>
<comment type="caution">
    <text evidence="1">The sequence shown here is derived from an EMBL/GenBank/DDBJ whole genome shotgun (WGS) entry which is preliminary data.</text>
</comment>
<dbReference type="Gene3D" id="3.40.50.1820">
    <property type="entry name" value="alpha/beta hydrolase"/>
    <property type="match status" value="1"/>
</dbReference>
<name>A0A9W8Y9N8_9PLEO</name>
<keyword evidence="2" id="KW-1185">Reference proteome</keyword>
<protein>
    <recommendedName>
        <fullName evidence="3">Alpha/beta hydrolase fold-3 domain-containing protein</fullName>
    </recommendedName>
</protein>
<evidence type="ECO:0000313" key="2">
    <source>
        <dbReference type="Proteomes" id="UP001140560"/>
    </source>
</evidence>
<evidence type="ECO:0008006" key="3">
    <source>
        <dbReference type="Google" id="ProtNLM"/>
    </source>
</evidence>
<dbReference type="InterPro" id="IPR029058">
    <property type="entry name" value="AB_hydrolase_fold"/>
</dbReference>
<organism evidence="1 2">
    <name type="scientific">Neocucurbitaria cava</name>
    <dbReference type="NCBI Taxonomy" id="798079"/>
    <lineage>
        <taxon>Eukaryota</taxon>
        <taxon>Fungi</taxon>
        <taxon>Dikarya</taxon>
        <taxon>Ascomycota</taxon>
        <taxon>Pezizomycotina</taxon>
        <taxon>Dothideomycetes</taxon>
        <taxon>Pleosporomycetidae</taxon>
        <taxon>Pleosporales</taxon>
        <taxon>Pleosporineae</taxon>
        <taxon>Cucurbitariaceae</taxon>
        <taxon>Neocucurbitaria</taxon>
    </lineage>
</organism>
<reference evidence="1" key="1">
    <citation type="submission" date="2022-10" db="EMBL/GenBank/DDBJ databases">
        <title>Tapping the CABI collections for fungal endophytes: first genome assemblies for Collariella, Neodidymelliopsis, Ascochyta clinopodiicola, Didymella pomorum, Didymosphaeria variabile, Neocosmospora piperis and Neocucurbitaria cava.</title>
        <authorList>
            <person name="Hill R."/>
        </authorList>
    </citation>
    <scope>NUCLEOTIDE SEQUENCE</scope>
    <source>
        <strain evidence="1">IMI 356814</strain>
    </source>
</reference>
<dbReference type="Proteomes" id="UP001140560">
    <property type="component" value="Unassembled WGS sequence"/>
</dbReference>
<gene>
    <name evidence="1" type="ORF">N0V83_005410</name>
</gene>
<dbReference type="OrthoDB" id="19653at2759"/>
<proteinExistence type="predicted"/>
<accession>A0A9W8Y9N8</accession>